<gene>
    <name evidence="1" type="ORF">GETHLI_25670</name>
</gene>
<dbReference type="Proteomes" id="UP001165069">
    <property type="component" value="Unassembled WGS sequence"/>
</dbReference>
<evidence type="ECO:0000313" key="2">
    <source>
        <dbReference type="Proteomes" id="UP001165069"/>
    </source>
</evidence>
<organism evidence="1 2">
    <name type="scientific">Geothrix limicola</name>
    <dbReference type="NCBI Taxonomy" id="2927978"/>
    <lineage>
        <taxon>Bacteria</taxon>
        <taxon>Pseudomonadati</taxon>
        <taxon>Acidobacteriota</taxon>
        <taxon>Holophagae</taxon>
        <taxon>Holophagales</taxon>
        <taxon>Holophagaceae</taxon>
        <taxon>Geothrix</taxon>
    </lineage>
</organism>
<dbReference type="InterPro" id="IPR025515">
    <property type="entry name" value="DUF4403"/>
</dbReference>
<sequence>MRLSPCLLTFALPLVGQVPSAFVEELEPSTLSLPIRVDLAPLLKQVEAQVPLSPPNIETWGEIKGKPRSYFRFNLIREPLSVHVKGAQVSVRVVANFGMDVGLRTLGNHYTVMGSCGRNPEPPRRVMLDLNTSIGLLPSWGVELRQTAFEVTPLNTCEVTFLGFDITDQVTAGMKENLKAGADTLARLVRENALARQKAQEAWVQFSQPIELGKDLYLVFQPRHVRLAPLSTQGRTLVITPEIEAQPRLVLGARPQAETTPLPDLELNASPRPGFRLRVEADLAYTHASQQLAAQVVGKTFETAKGRFEITSARVWGDQGKALLEIGLKGRITGKVTLSGKPLSDPATSSLRLADLDFTLDSQSWLARMGDWIYHSDLQKLITDKAHFLMDQQFQGLRDMVQTGLNRQLAPNLRLSGSLKAFRVAAVTTGPDGFKSQAYLEGEVQVDMK</sequence>
<dbReference type="EMBL" id="BSDE01000005">
    <property type="protein sequence ID" value="GLH74065.1"/>
    <property type="molecule type" value="Genomic_DNA"/>
</dbReference>
<comment type="caution">
    <text evidence="1">The sequence shown here is derived from an EMBL/GenBank/DDBJ whole genome shotgun (WGS) entry which is preliminary data.</text>
</comment>
<dbReference type="Pfam" id="PF14356">
    <property type="entry name" value="DUF4403"/>
    <property type="match status" value="1"/>
</dbReference>
<protein>
    <recommendedName>
        <fullName evidence="3">DUF4403 family protein</fullName>
    </recommendedName>
</protein>
<evidence type="ECO:0008006" key="3">
    <source>
        <dbReference type="Google" id="ProtNLM"/>
    </source>
</evidence>
<name>A0ABQ5QGS8_9BACT</name>
<reference evidence="1 2" key="1">
    <citation type="journal article" date="2023" name="Antonie Van Leeuwenhoek">
        <title>Mesoterricola silvestris gen. nov., sp. nov., Mesoterricola sediminis sp. nov., Geothrix oryzae sp. nov., Geothrix edaphica sp. nov., Geothrix rubra sp. nov., and Geothrix limicola sp. nov., six novel members of Acidobacteriota isolated from soils.</title>
        <authorList>
            <person name="Itoh H."/>
            <person name="Sugisawa Y."/>
            <person name="Mise K."/>
            <person name="Xu Z."/>
            <person name="Kuniyasu M."/>
            <person name="Ushijima N."/>
            <person name="Kawano K."/>
            <person name="Kobayashi E."/>
            <person name="Shiratori Y."/>
            <person name="Masuda Y."/>
            <person name="Senoo K."/>
        </authorList>
    </citation>
    <scope>NUCLEOTIDE SEQUENCE [LARGE SCALE GENOMIC DNA]</scope>
    <source>
        <strain evidence="1 2">Red804</strain>
    </source>
</reference>
<dbReference type="RefSeq" id="WP_285575939.1">
    <property type="nucleotide sequence ID" value="NZ_BSDE01000005.1"/>
</dbReference>
<evidence type="ECO:0000313" key="1">
    <source>
        <dbReference type="EMBL" id="GLH74065.1"/>
    </source>
</evidence>
<keyword evidence="2" id="KW-1185">Reference proteome</keyword>
<proteinExistence type="predicted"/>
<accession>A0ABQ5QGS8</accession>